<evidence type="ECO:0000313" key="3">
    <source>
        <dbReference type="Proteomes" id="UP000297839"/>
    </source>
</evidence>
<organism evidence="2 3">
    <name type="scientific">Ramlibacter humi</name>
    <dbReference type="NCBI Taxonomy" id="2530451"/>
    <lineage>
        <taxon>Bacteria</taxon>
        <taxon>Pseudomonadati</taxon>
        <taxon>Pseudomonadota</taxon>
        <taxon>Betaproteobacteria</taxon>
        <taxon>Burkholderiales</taxon>
        <taxon>Comamonadaceae</taxon>
        <taxon>Ramlibacter</taxon>
    </lineage>
</organism>
<keyword evidence="2" id="KW-0808">Transferase</keyword>
<reference evidence="2 3" key="1">
    <citation type="submission" date="2019-03" db="EMBL/GenBank/DDBJ databases">
        <title>Ramlibacter sp. 18x22-1, whole genome shotgun sequence.</title>
        <authorList>
            <person name="Zhang X."/>
            <person name="Feng G."/>
            <person name="Zhu H."/>
        </authorList>
    </citation>
    <scope>NUCLEOTIDE SEQUENCE [LARGE SCALE GENOMIC DNA]</scope>
    <source>
        <strain evidence="2 3">18x22-1</strain>
    </source>
</reference>
<dbReference type="Pfam" id="PF02515">
    <property type="entry name" value="CoA_transf_3"/>
    <property type="match status" value="1"/>
</dbReference>
<proteinExistence type="predicted"/>
<dbReference type="InterPro" id="IPR003673">
    <property type="entry name" value="CoA-Trfase_fam_III"/>
</dbReference>
<dbReference type="AlphaFoldDB" id="A0A4Z0CCE0"/>
<dbReference type="GO" id="GO:0016740">
    <property type="term" value="F:transferase activity"/>
    <property type="evidence" value="ECO:0007669"/>
    <property type="project" value="UniProtKB-KW"/>
</dbReference>
<accession>A0A4Z0CCE0</accession>
<gene>
    <name evidence="2" type="ORF">EZ216_02885</name>
</gene>
<dbReference type="SUPFAM" id="SSF89796">
    <property type="entry name" value="CoA-transferase family III (CaiB/BaiF)"/>
    <property type="match status" value="1"/>
</dbReference>
<sequence>MSNAPRPLANVRILSLALNLPGPAALMRCRRMGATCLKLEPPSGDPMKHYNPRAYEELHEGVKVLTADLKTPEGQAVAHRELAKTDVLLTSFRPSAMKKLKLDWPELHSRYPSLCQVAIVGGPGAGAEIPGHDLTYLAEHGLVTGLDLPATLFADMGGSLMAAEAVLQSALLQAERYAGSGDVHPEGRYFEVALAGAAAYLALPRHWGLTQPQGAVGGAHAGYRVYPCLDGRVAVAALEPHFAAALCEAAGVESSDMKAMFSPTAHRAIAHFLSGKTRAELDRLAAEKDLPLHTLEPTDARHPPQGHP</sequence>
<comment type="caution">
    <text evidence="2">The sequence shown here is derived from an EMBL/GenBank/DDBJ whole genome shotgun (WGS) entry which is preliminary data.</text>
</comment>
<dbReference type="Gene3D" id="3.30.1540.10">
    <property type="entry name" value="formyl-coa transferase, domain 3"/>
    <property type="match status" value="1"/>
</dbReference>
<name>A0A4Z0CCE0_9BURK</name>
<feature type="compositionally biased region" description="Basic and acidic residues" evidence="1">
    <location>
        <begin position="288"/>
        <end position="302"/>
    </location>
</feature>
<dbReference type="RefSeq" id="WP_135248066.1">
    <property type="nucleotide sequence ID" value="NZ_SMLK01000001.1"/>
</dbReference>
<dbReference type="OrthoDB" id="9797653at2"/>
<keyword evidence="3" id="KW-1185">Reference proteome</keyword>
<dbReference type="Gene3D" id="3.40.50.10540">
    <property type="entry name" value="Crotonobetainyl-coa:carnitine coa-transferase, domain 1"/>
    <property type="match status" value="1"/>
</dbReference>
<dbReference type="PANTHER" id="PTHR48228:SF5">
    <property type="entry name" value="ALPHA-METHYLACYL-COA RACEMASE"/>
    <property type="match status" value="1"/>
</dbReference>
<dbReference type="PANTHER" id="PTHR48228">
    <property type="entry name" value="SUCCINYL-COA--D-CITRAMALATE COA-TRANSFERASE"/>
    <property type="match status" value="1"/>
</dbReference>
<dbReference type="InterPro" id="IPR023606">
    <property type="entry name" value="CoA-Trfase_III_dom_1_sf"/>
</dbReference>
<evidence type="ECO:0000256" key="1">
    <source>
        <dbReference type="SAM" id="MobiDB-lite"/>
    </source>
</evidence>
<dbReference type="Proteomes" id="UP000297839">
    <property type="component" value="Unassembled WGS sequence"/>
</dbReference>
<dbReference type="EMBL" id="SMLK01000001">
    <property type="protein sequence ID" value="TFZ08128.1"/>
    <property type="molecule type" value="Genomic_DNA"/>
</dbReference>
<evidence type="ECO:0000313" key="2">
    <source>
        <dbReference type="EMBL" id="TFZ08128.1"/>
    </source>
</evidence>
<feature type="region of interest" description="Disordered" evidence="1">
    <location>
        <begin position="288"/>
        <end position="308"/>
    </location>
</feature>
<protein>
    <submittedName>
        <fullName evidence="2">CoA transferase</fullName>
    </submittedName>
</protein>
<dbReference type="InterPro" id="IPR050509">
    <property type="entry name" value="CoA-transferase_III"/>
</dbReference>
<dbReference type="InterPro" id="IPR044855">
    <property type="entry name" value="CoA-Trfase_III_dom3_sf"/>
</dbReference>